<dbReference type="Proteomes" id="UP001144256">
    <property type="component" value="Unassembled WGS sequence"/>
</dbReference>
<sequence>MEQTYSLNNPMPPLWLMYPHISRYSIGWRMGYGEDYVYNFYQWYTSLSDIEQNNYESMFPEPKGWLG</sequence>
<protein>
    <submittedName>
        <fullName evidence="1">Uncharacterized protein</fullName>
    </submittedName>
</protein>
<name>A0A9W5YF34_9FIRM</name>
<proteinExistence type="predicted"/>
<dbReference type="AlphaFoldDB" id="A0A9W5YF34"/>
<organism evidence="1 2">
    <name type="scientific">Vallitalea longa</name>
    <dbReference type="NCBI Taxonomy" id="2936439"/>
    <lineage>
        <taxon>Bacteria</taxon>
        <taxon>Bacillati</taxon>
        <taxon>Bacillota</taxon>
        <taxon>Clostridia</taxon>
        <taxon>Lachnospirales</taxon>
        <taxon>Vallitaleaceae</taxon>
        <taxon>Vallitalea</taxon>
    </lineage>
</organism>
<accession>A0A9W5YF34</accession>
<evidence type="ECO:0000313" key="1">
    <source>
        <dbReference type="EMBL" id="GKX31340.1"/>
    </source>
</evidence>
<reference evidence="1" key="1">
    <citation type="submission" date="2022-06" db="EMBL/GenBank/DDBJ databases">
        <title>Vallitalea longa sp. nov., an anaerobic bacterium isolated from marine sediment.</title>
        <authorList>
            <person name="Hirano S."/>
            <person name="Terahara T."/>
            <person name="Mori K."/>
            <person name="Hamada M."/>
            <person name="Matsumoto R."/>
            <person name="Kobayashi T."/>
        </authorList>
    </citation>
    <scope>NUCLEOTIDE SEQUENCE</scope>
    <source>
        <strain evidence="1">SH18-1</strain>
    </source>
</reference>
<dbReference type="RefSeq" id="WP_309298657.1">
    <property type="nucleotide sequence ID" value="NZ_BRLB01000016.1"/>
</dbReference>
<dbReference type="EMBL" id="BRLB01000016">
    <property type="protein sequence ID" value="GKX31340.1"/>
    <property type="molecule type" value="Genomic_DNA"/>
</dbReference>
<evidence type="ECO:0000313" key="2">
    <source>
        <dbReference type="Proteomes" id="UP001144256"/>
    </source>
</evidence>
<comment type="caution">
    <text evidence="1">The sequence shown here is derived from an EMBL/GenBank/DDBJ whole genome shotgun (WGS) entry which is preliminary data.</text>
</comment>
<keyword evidence="2" id="KW-1185">Reference proteome</keyword>
<gene>
    <name evidence="1" type="ORF">SH1V18_38200</name>
</gene>